<dbReference type="CDD" id="cd16325">
    <property type="entry name" value="LolA"/>
    <property type="match status" value="1"/>
</dbReference>
<comment type="similarity">
    <text evidence="2">Belongs to the LolA family.</text>
</comment>
<protein>
    <recommendedName>
        <fullName evidence="4">Outer-membrane lipoprotein carrier protein</fullName>
    </recommendedName>
</protein>
<dbReference type="NCBIfam" id="TIGR00547">
    <property type="entry name" value="lolA"/>
    <property type="match status" value="1"/>
</dbReference>
<comment type="subcellular location">
    <subcellularLocation>
        <location evidence="1">Periplasm</location>
    </subcellularLocation>
</comment>
<dbReference type="Gene3D" id="2.50.20.10">
    <property type="entry name" value="Lipoprotein localisation LolA/LolB/LppX"/>
    <property type="match status" value="1"/>
</dbReference>
<feature type="signal peptide" evidence="10">
    <location>
        <begin position="1"/>
        <end position="50"/>
    </location>
</feature>
<reference evidence="11" key="1">
    <citation type="submission" date="2023-03" db="EMBL/GenBank/DDBJ databases">
        <title>Edaphobacter sp.</title>
        <authorList>
            <person name="Huber K.J."/>
            <person name="Papendorf J."/>
            <person name="Pilke C."/>
            <person name="Bunk B."/>
            <person name="Sproeer C."/>
            <person name="Pester M."/>
        </authorList>
    </citation>
    <scope>NUCLEOTIDE SEQUENCE</scope>
    <source>
        <strain evidence="11">DSM 110680</strain>
    </source>
</reference>
<dbReference type="AlphaFoldDB" id="A0AAU7DDR1"/>
<evidence type="ECO:0000256" key="8">
    <source>
        <dbReference type="ARBA" id="ARBA00022927"/>
    </source>
</evidence>
<dbReference type="GO" id="GO:0042953">
    <property type="term" value="P:lipoprotein transport"/>
    <property type="evidence" value="ECO:0007669"/>
    <property type="project" value="InterPro"/>
</dbReference>
<proteinExistence type="inferred from homology"/>
<gene>
    <name evidence="11" type="primary">lolA</name>
    <name evidence="11" type="ORF">P8935_12920</name>
</gene>
<dbReference type="Pfam" id="PF03548">
    <property type="entry name" value="LolA"/>
    <property type="match status" value="1"/>
</dbReference>
<evidence type="ECO:0000256" key="1">
    <source>
        <dbReference type="ARBA" id="ARBA00004418"/>
    </source>
</evidence>
<sequence length="245" mass="26903">MTSSIVLNADKNRGCPIHAAFSAAWMGIRFSRASLLIALLAAIFSSSLQAQQPTAHDLAQRVDHHYNQLHSLKAQFAETYEGLGRVRSESGTLLLLKPGRMRWDYSNPTGKLFLLDGKYAWFYSKGDPQIQRIAAKQLDDFRSPLRFLLGHTQLEKEIDHLAVSPAASGTFTLAGIPHGQEKRVQRLVLTVNADGTITAIEIQETDGAVTRFTFAGEQTNIPLPPATFKFTPPPGLPVVDAMPPV</sequence>
<keyword evidence="5" id="KW-0813">Transport</keyword>
<evidence type="ECO:0000256" key="4">
    <source>
        <dbReference type="ARBA" id="ARBA00014035"/>
    </source>
</evidence>
<evidence type="ECO:0000313" key="11">
    <source>
        <dbReference type="EMBL" id="XBH15471.1"/>
    </source>
</evidence>
<feature type="chain" id="PRO_5043582576" description="Outer-membrane lipoprotein carrier protein" evidence="10">
    <location>
        <begin position="51"/>
        <end position="245"/>
    </location>
</feature>
<dbReference type="EMBL" id="CP121196">
    <property type="protein sequence ID" value="XBH15471.1"/>
    <property type="molecule type" value="Genomic_DNA"/>
</dbReference>
<dbReference type="SUPFAM" id="SSF89392">
    <property type="entry name" value="Prokaryotic lipoproteins and lipoprotein localization factors"/>
    <property type="match status" value="1"/>
</dbReference>
<keyword evidence="6 10" id="KW-0732">Signal</keyword>
<evidence type="ECO:0000256" key="9">
    <source>
        <dbReference type="ARBA" id="ARBA00023186"/>
    </source>
</evidence>
<evidence type="ECO:0000256" key="10">
    <source>
        <dbReference type="SAM" id="SignalP"/>
    </source>
</evidence>
<keyword evidence="7" id="KW-0574">Periplasm</keyword>
<evidence type="ECO:0000256" key="3">
    <source>
        <dbReference type="ARBA" id="ARBA00011245"/>
    </source>
</evidence>
<dbReference type="PANTHER" id="PTHR35869">
    <property type="entry name" value="OUTER-MEMBRANE LIPOPROTEIN CARRIER PROTEIN"/>
    <property type="match status" value="1"/>
</dbReference>
<comment type="subunit">
    <text evidence="3">Monomer.</text>
</comment>
<evidence type="ECO:0000256" key="2">
    <source>
        <dbReference type="ARBA" id="ARBA00007615"/>
    </source>
</evidence>
<evidence type="ECO:0000256" key="5">
    <source>
        <dbReference type="ARBA" id="ARBA00022448"/>
    </source>
</evidence>
<accession>A0AAU7DDR1</accession>
<dbReference type="PANTHER" id="PTHR35869:SF1">
    <property type="entry name" value="OUTER-MEMBRANE LIPOPROTEIN CARRIER PROTEIN"/>
    <property type="match status" value="1"/>
</dbReference>
<dbReference type="GO" id="GO:0042597">
    <property type="term" value="C:periplasmic space"/>
    <property type="evidence" value="ECO:0007669"/>
    <property type="project" value="UniProtKB-SubCell"/>
</dbReference>
<keyword evidence="9" id="KW-0143">Chaperone</keyword>
<keyword evidence="8" id="KW-0653">Protein transport</keyword>
<name>A0AAU7DDR1_9BACT</name>
<evidence type="ECO:0000256" key="6">
    <source>
        <dbReference type="ARBA" id="ARBA00022729"/>
    </source>
</evidence>
<dbReference type="InterPro" id="IPR004564">
    <property type="entry name" value="OM_lipoprot_carrier_LolA-like"/>
</dbReference>
<evidence type="ECO:0000256" key="7">
    <source>
        <dbReference type="ARBA" id="ARBA00022764"/>
    </source>
</evidence>
<dbReference type="InterPro" id="IPR018323">
    <property type="entry name" value="OM_lipoprot_carrier_LolA_Pbac"/>
</dbReference>
<dbReference type="InterPro" id="IPR029046">
    <property type="entry name" value="LolA/LolB/LppX"/>
</dbReference>
<dbReference type="RefSeq" id="WP_348260704.1">
    <property type="nucleotide sequence ID" value="NZ_CP121196.1"/>
</dbReference>
<keyword evidence="11" id="KW-0449">Lipoprotein</keyword>
<organism evidence="11">
    <name type="scientific">Telmatobacter sp. DSM 110680</name>
    <dbReference type="NCBI Taxonomy" id="3036704"/>
    <lineage>
        <taxon>Bacteria</taxon>
        <taxon>Pseudomonadati</taxon>
        <taxon>Acidobacteriota</taxon>
        <taxon>Terriglobia</taxon>
        <taxon>Terriglobales</taxon>
        <taxon>Acidobacteriaceae</taxon>
        <taxon>Telmatobacter</taxon>
    </lineage>
</organism>